<evidence type="ECO:0000256" key="4">
    <source>
        <dbReference type="ARBA" id="ARBA00022692"/>
    </source>
</evidence>
<keyword evidence="5" id="KW-0256">Endoplasmic reticulum</keyword>
<dbReference type="AlphaFoldDB" id="A0A1I8IDU4"/>
<evidence type="ECO:0000256" key="2">
    <source>
        <dbReference type="ARBA" id="ARBA00010271"/>
    </source>
</evidence>
<dbReference type="GO" id="GO:0015012">
    <property type="term" value="P:heparan sulfate proteoglycan biosynthetic process"/>
    <property type="evidence" value="ECO:0007669"/>
    <property type="project" value="UniProtKB-ARBA"/>
</dbReference>
<keyword evidence="8" id="KW-1015">Disulfide bond</keyword>
<accession>A0A1I8IDU4</accession>
<evidence type="ECO:0000259" key="11">
    <source>
        <dbReference type="Pfam" id="PF09258"/>
    </source>
</evidence>
<organism evidence="12 13">
    <name type="scientific">Macrostomum lignano</name>
    <dbReference type="NCBI Taxonomy" id="282301"/>
    <lineage>
        <taxon>Eukaryota</taxon>
        <taxon>Metazoa</taxon>
        <taxon>Spiralia</taxon>
        <taxon>Lophotrochozoa</taxon>
        <taxon>Platyhelminthes</taxon>
        <taxon>Rhabditophora</taxon>
        <taxon>Macrostomorpha</taxon>
        <taxon>Macrostomida</taxon>
        <taxon>Macrostomidae</taxon>
        <taxon>Macrostomum</taxon>
    </lineage>
</organism>
<evidence type="ECO:0000256" key="1">
    <source>
        <dbReference type="ARBA" id="ARBA00004648"/>
    </source>
</evidence>
<keyword evidence="12" id="KW-1185">Reference proteome</keyword>
<dbReference type="InterPro" id="IPR040911">
    <property type="entry name" value="Exostosin_GT47"/>
</dbReference>
<evidence type="ECO:0000256" key="6">
    <source>
        <dbReference type="ARBA" id="ARBA00022989"/>
    </source>
</evidence>
<dbReference type="GO" id="GO:0005789">
    <property type="term" value="C:endoplasmic reticulum membrane"/>
    <property type="evidence" value="ECO:0007669"/>
    <property type="project" value="UniProtKB-SubCell"/>
</dbReference>
<dbReference type="InterPro" id="IPR029044">
    <property type="entry name" value="Nucleotide-diphossugar_trans"/>
</dbReference>
<comment type="similarity">
    <text evidence="2">Belongs to the glycosyltransferase 47 family.</text>
</comment>
<dbReference type="InterPro" id="IPR004263">
    <property type="entry name" value="Exostosin"/>
</dbReference>
<sequence>MAESTRTMLGTVAIVTLLWLAYLAWLVSQRVPPPPVGSTRLVLDTGSDEVNTPSVVIHPVPGFNFSLRNMKCTYHACFDIDACRLVGEHRIGVYIYPRRRYYTPGGHRLFQFRSRQFDNLMRAIRDSPYYTEDPDRACVFLPDIDTLNPSNYELDWLPQYLYHLPKWSGNGVNHLLLEAYPVRVALVRPGPTIIRLPLSKAMVASASFTERTYRSTFDIALPTLAAGRPDDQTESFSDDSLDSTERPVLLASAPPSAPEPVKRLRRSLGDRRFLQLNFCPSASAATEESRCARNGTRYAYPDVLSKATFCLVFYTQLTGSAALLDAVSRQCIPVILTNTNVFPFHELIEWNRFSIRLNREADVGSLFRMLTKFSRQYVAFMRYQMRVIYKRYFASPAAVALAVLQILNDRVFPYMAPSMQESNGPQSVAGLPVSPSPPLFHTAPLNSNQGYTAVVLTRGGSFSKLIRTLASLVTSGATGSASPRPPHLRKILIVWNGLTEAPPPLLGGHWPAMPPGVGLEIVQTGDDRLTNRFFPYDQIETDAVLSLLDDDVDVLVPSEVLLAYHVWLENPDSLVGLGADSSSGGQQPSVSPFLAGAAFYHKQYGALFHDTLPTELLDYIDSIGDCEHFAMNCMVANLTGRGAVKIGQPSLRSVAAGPGRDRTALAADCLSEIGRYLGGFGLESSRRVWIAFKADPVLYGTAYANWTANAGFLGFNSVT</sequence>
<evidence type="ECO:0000256" key="9">
    <source>
        <dbReference type="SAM" id="SignalP"/>
    </source>
</evidence>
<dbReference type="WBParaSite" id="maker-uti_cns_0011953-snap-gene-0.3-mRNA-1">
    <property type="protein sequence ID" value="maker-uti_cns_0011953-snap-gene-0.3-mRNA-1"/>
    <property type="gene ID" value="maker-uti_cns_0011953-snap-gene-0.3"/>
</dbReference>
<keyword evidence="3" id="KW-0808">Transferase</keyword>
<dbReference type="Pfam" id="PF03016">
    <property type="entry name" value="Exostosin_GT47"/>
    <property type="match status" value="1"/>
</dbReference>
<reference evidence="13" key="1">
    <citation type="submission" date="2016-11" db="UniProtKB">
        <authorList>
            <consortium name="WormBaseParasite"/>
        </authorList>
    </citation>
    <scope>IDENTIFICATION</scope>
</reference>
<comment type="subcellular location">
    <subcellularLocation>
        <location evidence="1">Endoplasmic reticulum membrane</location>
        <topology evidence="1">Single-pass type II membrane protein</topology>
    </subcellularLocation>
</comment>
<keyword evidence="4" id="KW-0812">Transmembrane</keyword>
<feature type="domain" description="Exostosin GT47" evidence="10">
    <location>
        <begin position="88"/>
        <end position="360"/>
    </location>
</feature>
<evidence type="ECO:0000256" key="5">
    <source>
        <dbReference type="ARBA" id="ARBA00022824"/>
    </source>
</evidence>
<keyword evidence="6" id="KW-1133">Transmembrane helix</keyword>
<dbReference type="Pfam" id="PF09258">
    <property type="entry name" value="Glyco_transf_64"/>
    <property type="match status" value="1"/>
</dbReference>
<keyword evidence="7" id="KW-0472">Membrane</keyword>
<evidence type="ECO:0000256" key="7">
    <source>
        <dbReference type="ARBA" id="ARBA00023136"/>
    </source>
</evidence>
<feature type="chain" id="PRO_5009320884" evidence="9">
    <location>
        <begin position="30"/>
        <end position="719"/>
    </location>
</feature>
<dbReference type="Gene3D" id="3.90.550.10">
    <property type="entry name" value="Spore Coat Polysaccharide Biosynthesis Protein SpsA, Chain A"/>
    <property type="match status" value="1"/>
</dbReference>
<protein>
    <submittedName>
        <fullName evidence="13">Exostosin domain-containing protein</fullName>
    </submittedName>
</protein>
<dbReference type="InterPro" id="IPR015338">
    <property type="entry name" value="GT64_dom"/>
</dbReference>
<evidence type="ECO:0000313" key="12">
    <source>
        <dbReference type="Proteomes" id="UP000095280"/>
    </source>
</evidence>
<dbReference type="PANTHER" id="PTHR48261">
    <property type="entry name" value="ACETYLGLUCOSAMINYLTRANSFERASE"/>
    <property type="match status" value="1"/>
</dbReference>
<evidence type="ECO:0000256" key="3">
    <source>
        <dbReference type="ARBA" id="ARBA00022679"/>
    </source>
</evidence>
<evidence type="ECO:0000256" key="8">
    <source>
        <dbReference type="ARBA" id="ARBA00023157"/>
    </source>
</evidence>
<evidence type="ECO:0000259" key="10">
    <source>
        <dbReference type="Pfam" id="PF03016"/>
    </source>
</evidence>
<proteinExistence type="inferred from homology"/>
<evidence type="ECO:0000313" key="13">
    <source>
        <dbReference type="WBParaSite" id="maker-uti_cns_0011953-snap-gene-0.3-mRNA-1"/>
    </source>
</evidence>
<name>A0A1I8IDU4_9PLAT</name>
<feature type="domain" description="Glycosyl transferase 64" evidence="11">
    <location>
        <begin position="485"/>
        <end position="648"/>
    </location>
</feature>
<dbReference type="GO" id="GO:0016757">
    <property type="term" value="F:glycosyltransferase activity"/>
    <property type="evidence" value="ECO:0007669"/>
    <property type="project" value="UniProtKB-KW"/>
</dbReference>
<dbReference type="Proteomes" id="UP000095280">
    <property type="component" value="Unplaced"/>
</dbReference>
<keyword evidence="9" id="KW-0732">Signal</keyword>
<dbReference type="PANTHER" id="PTHR48261:SF2">
    <property type="entry name" value="ACETYLGLUCOSAMINYLTRANSFERASE"/>
    <property type="match status" value="1"/>
</dbReference>
<feature type="signal peptide" evidence="9">
    <location>
        <begin position="1"/>
        <end position="29"/>
    </location>
</feature>